<name>A0ACA9NNY9_9GLOM</name>
<accession>A0ACA9NNY9</accession>
<proteinExistence type="predicted"/>
<dbReference type="Proteomes" id="UP000789525">
    <property type="component" value="Unassembled WGS sequence"/>
</dbReference>
<organism evidence="1 2">
    <name type="scientific">Acaulospora colombiana</name>
    <dbReference type="NCBI Taxonomy" id="27376"/>
    <lineage>
        <taxon>Eukaryota</taxon>
        <taxon>Fungi</taxon>
        <taxon>Fungi incertae sedis</taxon>
        <taxon>Mucoromycota</taxon>
        <taxon>Glomeromycotina</taxon>
        <taxon>Glomeromycetes</taxon>
        <taxon>Diversisporales</taxon>
        <taxon>Acaulosporaceae</taxon>
        <taxon>Acaulospora</taxon>
    </lineage>
</organism>
<feature type="non-terminal residue" evidence="1">
    <location>
        <position position="1"/>
    </location>
</feature>
<comment type="caution">
    <text evidence="1">The sequence shown here is derived from an EMBL/GenBank/DDBJ whole genome shotgun (WGS) entry which is preliminary data.</text>
</comment>
<evidence type="ECO:0000313" key="2">
    <source>
        <dbReference type="Proteomes" id="UP000789525"/>
    </source>
</evidence>
<dbReference type="EMBL" id="CAJVPT010022787">
    <property type="protein sequence ID" value="CAG8661897.1"/>
    <property type="molecule type" value="Genomic_DNA"/>
</dbReference>
<sequence length="113" mass="12863">LASFRATHVSMKPSLGDLVEGAFGREVLASVPVRVPFYEVLWVYVPAFWKPYAIQIWPLDEVLAHRWAARVQELELPSEGAHATLGGYLNKLSVQNWNTYLLWSPAFRIAPRQ</sequence>
<reference evidence="1" key="1">
    <citation type="submission" date="2021-06" db="EMBL/GenBank/DDBJ databases">
        <authorList>
            <person name="Kallberg Y."/>
            <person name="Tangrot J."/>
            <person name="Rosling A."/>
        </authorList>
    </citation>
    <scope>NUCLEOTIDE SEQUENCE</scope>
    <source>
        <strain evidence="1">CL356</strain>
    </source>
</reference>
<gene>
    <name evidence="1" type="ORF">ACOLOM_LOCUS8623</name>
</gene>
<protein>
    <submittedName>
        <fullName evidence="1">4376_t:CDS:1</fullName>
    </submittedName>
</protein>
<evidence type="ECO:0000313" key="1">
    <source>
        <dbReference type="EMBL" id="CAG8661897.1"/>
    </source>
</evidence>
<keyword evidence="2" id="KW-1185">Reference proteome</keyword>